<reference evidence="2 4" key="1">
    <citation type="submission" date="2018-12" db="EMBL/GenBank/DDBJ databases">
        <title>Venturia inaequalis Genome Resource.</title>
        <authorList>
            <person name="Lichtner F.J."/>
        </authorList>
    </citation>
    <scope>NUCLEOTIDE SEQUENCE [LARGE SCALE GENOMIC DNA]</scope>
    <source>
        <strain evidence="2 4">120213</strain>
        <strain evidence="3 5">DMI_063113</strain>
    </source>
</reference>
<evidence type="ECO:0000313" key="3">
    <source>
        <dbReference type="EMBL" id="KAE9990592.1"/>
    </source>
</evidence>
<sequence>MQPSRGALHVLPDTCEAGGKDDADVVPAQRALLRLFQRYTQVGSAEHENGIVPLGFCPDTKKYCCNRSVRKLNAECCDPSIPENVILDDLPTASMIAVTTSYAGFLATTALPTMASATASATATPRLSSPSTSTAADAGKSSGLTVGAGVGVGAGVASGFFLLLIGIAFLRLRRGGRGRVVAPAELSGTQVHELR</sequence>
<evidence type="ECO:0000256" key="1">
    <source>
        <dbReference type="SAM" id="Phobius"/>
    </source>
</evidence>
<proteinExistence type="predicted"/>
<keyword evidence="1" id="KW-1133">Transmembrane helix</keyword>
<evidence type="ECO:0000313" key="4">
    <source>
        <dbReference type="Proteomes" id="UP000447873"/>
    </source>
</evidence>
<organism evidence="2 4">
    <name type="scientific">Venturia inaequalis</name>
    <name type="common">Apple scab fungus</name>
    <dbReference type="NCBI Taxonomy" id="5025"/>
    <lineage>
        <taxon>Eukaryota</taxon>
        <taxon>Fungi</taxon>
        <taxon>Dikarya</taxon>
        <taxon>Ascomycota</taxon>
        <taxon>Pezizomycotina</taxon>
        <taxon>Dothideomycetes</taxon>
        <taxon>Pleosporomycetidae</taxon>
        <taxon>Venturiales</taxon>
        <taxon>Venturiaceae</taxon>
        <taxon>Venturia</taxon>
    </lineage>
</organism>
<gene>
    <name evidence="3" type="ORF">EG327_001235</name>
    <name evidence="2" type="ORF">EG328_001385</name>
</gene>
<evidence type="ECO:0000313" key="2">
    <source>
        <dbReference type="EMBL" id="KAE9978624.1"/>
    </source>
</evidence>
<feature type="transmembrane region" description="Helical" evidence="1">
    <location>
        <begin position="146"/>
        <end position="170"/>
    </location>
</feature>
<protein>
    <submittedName>
        <fullName evidence="2">Uncharacterized protein</fullName>
    </submittedName>
</protein>
<dbReference type="EMBL" id="WNWS01000132">
    <property type="protein sequence ID" value="KAE9978624.1"/>
    <property type="molecule type" value="Genomic_DNA"/>
</dbReference>
<dbReference type="Proteomes" id="UP000447873">
    <property type="component" value="Unassembled WGS sequence"/>
</dbReference>
<evidence type="ECO:0000313" key="5">
    <source>
        <dbReference type="Proteomes" id="UP000490939"/>
    </source>
</evidence>
<keyword evidence="5" id="KW-1185">Reference proteome</keyword>
<keyword evidence="1" id="KW-0472">Membrane</keyword>
<dbReference type="AlphaFoldDB" id="A0A8H3YYK9"/>
<name>A0A8H3YYK9_VENIN</name>
<keyword evidence="1" id="KW-0812">Transmembrane</keyword>
<dbReference type="EMBL" id="WNWR01000130">
    <property type="protein sequence ID" value="KAE9990592.1"/>
    <property type="molecule type" value="Genomic_DNA"/>
</dbReference>
<comment type="caution">
    <text evidence="2">The sequence shown here is derived from an EMBL/GenBank/DDBJ whole genome shotgun (WGS) entry which is preliminary data.</text>
</comment>
<dbReference type="Proteomes" id="UP000490939">
    <property type="component" value="Unassembled WGS sequence"/>
</dbReference>
<accession>A0A8H3YYK9</accession>